<evidence type="ECO:0000313" key="5">
    <source>
        <dbReference type="Proteomes" id="UP000799291"/>
    </source>
</evidence>
<proteinExistence type="predicted"/>
<keyword evidence="5" id="KW-1185">Reference proteome</keyword>
<dbReference type="PANTHER" id="PTHR24198:SF165">
    <property type="entry name" value="ANKYRIN REPEAT-CONTAINING PROTEIN-RELATED"/>
    <property type="match status" value="1"/>
</dbReference>
<feature type="repeat" description="ANK" evidence="3">
    <location>
        <begin position="325"/>
        <end position="357"/>
    </location>
</feature>
<dbReference type="PROSITE" id="PS50088">
    <property type="entry name" value="ANK_REPEAT"/>
    <property type="match status" value="1"/>
</dbReference>
<keyword evidence="1" id="KW-0677">Repeat</keyword>
<evidence type="ECO:0000313" key="4">
    <source>
        <dbReference type="EMBL" id="KAF2678360.1"/>
    </source>
</evidence>
<dbReference type="SUPFAM" id="SSF48403">
    <property type="entry name" value="Ankyrin repeat"/>
    <property type="match status" value="1"/>
</dbReference>
<organism evidence="4 5">
    <name type="scientific">Lentithecium fluviatile CBS 122367</name>
    <dbReference type="NCBI Taxonomy" id="1168545"/>
    <lineage>
        <taxon>Eukaryota</taxon>
        <taxon>Fungi</taxon>
        <taxon>Dikarya</taxon>
        <taxon>Ascomycota</taxon>
        <taxon>Pezizomycotina</taxon>
        <taxon>Dothideomycetes</taxon>
        <taxon>Pleosporomycetidae</taxon>
        <taxon>Pleosporales</taxon>
        <taxon>Massarineae</taxon>
        <taxon>Lentitheciaceae</taxon>
        <taxon>Lentithecium</taxon>
    </lineage>
</organism>
<dbReference type="OrthoDB" id="3799607at2759"/>
<sequence length="402" mass="44855">MQLLKLPLEVFRLIIASIVQELGLKRALRARVVSRLFADEIWDAIFTTRVIEDITESHHGSIKVRHRLDLIARYLQHRVSARGATPHSWVTKIRETSRALALHMNCENDVEERDALQRIACACLAAQAQHFVFEHMKKEDSSINPQDSIPSRCLALAAWIGDLKLVKSLHKGSDPKTLFGRPSWAAATQGHREVLQFLIDEGALPYNPNFISGPSFYLGSSALASAAYMGHENTVQLYLTHPHYTSEQPPANGWLEFHRAAYYAAQGNRSNILRLLLEFLKGKETEKEYLATLDWSFVNSCKLAAVEAAETALELGAHVNETDKGPRSCLQLAAASGNAQLVKLLLDAGVEIEASPILRVRSSGRETVMRKHMDALTVAKKRDFPEIVRLIEEKKKAIAAKA</sequence>
<evidence type="ECO:0000256" key="1">
    <source>
        <dbReference type="ARBA" id="ARBA00022737"/>
    </source>
</evidence>
<evidence type="ECO:0000256" key="3">
    <source>
        <dbReference type="PROSITE-ProRule" id="PRU00023"/>
    </source>
</evidence>
<dbReference type="SMART" id="SM00248">
    <property type="entry name" value="ANK"/>
    <property type="match status" value="5"/>
</dbReference>
<name>A0A6G1IK47_9PLEO</name>
<dbReference type="PROSITE" id="PS50297">
    <property type="entry name" value="ANK_REP_REGION"/>
    <property type="match status" value="1"/>
</dbReference>
<reference evidence="4" key="1">
    <citation type="journal article" date="2020" name="Stud. Mycol.">
        <title>101 Dothideomycetes genomes: a test case for predicting lifestyles and emergence of pathogens.</title>
        <authorList>
            <person name="Haridas S."/>
            <person name="Albert R."/>
            <person name="Binder M."/>
            <person name="Bloem J."/>
            <person name="Labutti K."/>
            <person name="Salamov A."/>
            <person name="Andreopoulos B."/>
            <person name="Baker S."/>
            <person name="Barry K."/>
            <person name="Bills G."/>
            <person name="Bluhm B."/>
            <person name="Cannon C."/>
            <person name="Castanera R."/>
            <person name="Culley D."/>
            <person name="Daum C."/>
            <person name="Ezra D."/>
            <person name="Gonzalez J."/>
            <person name="Henrissat B."/>
            <person name="Kuo A."/>
            <person name="Liang C."/>
            <person name="Lipzen A."/>
            <person name="Lutzoni F."/>
            <person name="Magnuson J."/>
            <person name="Mondo S."/>
            <person name="Nolan M."/>
            <person name="Ohm R."/>
            <person name="Pangilinan J."/>
            <person name="Park H.-J."/>
            <person name="Ramirez L."/>
            <person name="Alfaro M."/>
            <person name="Sun H."/>
            <person name="Tritt A."/>
            <person name="Yoshinaga Y."/>
            <person name="Zwiers L.-H."/>
            <person name="Turgeon B."/>
            <person name="Goodwin S."/>
            <person name="Spatafora J."/>
            <person name="Crous P."/>
            <person name="Grigoriev I."/>
        </authorList>
    </citation>
    <scope>NUCLEOTIDE SEQUENCE</scope>
    <source>
        <strain evidence="4">CBS 122367</strain>
    </source>
</reference>
<protein>
    <submittedName>
        <fullName evidence="4">Ankyrin</fullName>
    </submittedName>
</protein>
<dbReference type="InterPro" id="IPR036770">
    <property type="entry name" value="Ankyrin_rpt-contain_sf"/>
</dbReference>
<accession>A0A6G1IK47</accession>
<dbReference type="Gene3D" id="1.25.40.20">
    <property type="entry name" value="Ankyrin repeat-containing domain"/>
    <property type="match status" value="2"/>
</dbReference>
<dbReference type="Pfam" id="PF12796">
    <property type="entry name" value="Ank_2"/>
    <property type="match status" value="1"/>
</dbReference>
<dbReference type="InterPro" id="IPR002110">
    <property type="entry name" value="Ankyrin_rpt"/>
</dbReference>
<gene>
    <name evidence="4" type="ORF">K458DRAFT_491197</name>
</gene>
<dbReference type="PANTHER" id="PTHR24198">
    <property type="entry name" value="ANKYRIN REPEAT AND PROTEIN KINASE DOMAIN-CONTAINING PROTEIN"/>
    <property type="match status" value="1"/>
</dbReference>
<evidence type="ECO:0000256" key="2">
    <source>
        <dbReference type="ARBA" id="ARBA00023043"/>
    </source>
</evidence>
<dbReference type="Pfam" id="PF00023">
    <property type="entry name" value="Ank"/>
    <property type="match status" value="1"/>
</dbReference>
<keyword evidence="2 3" id="KW-0040">ANK repeat</keyword>
<dbReference type="Proteomes" id="UP000799291">
    <property type="component" value="Unassembled WGS sequence"/>
</dbReference>
<dbReference type="AlphaFoldDB" id="A0A6G1IK47"/>
<dbReference type="EMBL" id="MU005612">
    <property type="protein sequence ID" value="KAF2678360.1"/>
    <property type="molecule type" value="Genomic_DNA"/>
</dbReference>